<dbReference type="EMBL" id="JARJCW010000058">
    <property type="protein sequence ID" value="KAJ7201699.1"/>
    <property type="molecule type" value="Genomic_DNA"/>
</dbReference>
<name>A0AAD6V7F3_9AGAR</name>
<evidence type="ECO:0000313" key="1">
    <source>
        <dbReference type="EMBL" id="KAJ7201699.1"/>
    </source>
</evidence>
<organism evidence="1 2">
    <name type="scientific">Mycena pura</name>
    <dbReference type="NCBI Taxonomy" id="153505"/>
    <lineage>
        <taxon>Eukaryota</taxon>
        <taxon>Fungi</taxon>
        <taxon>Dikarya</taxon>
        <taxon>Basidiomycota</taxon>
        <taxon>Agaricomycotina</taxon>
        <taxon>Agaricomycetes</taxon>
        <taxon>Agaricomycetidae</taxon>
        <taxon>Agaricales</taxon>
        <taxon>Marasmiineae</taxon>
        <taxon>Mycenaceae</taxon>
        <taxon>Mycena</taxon>
    </lineage>
</organism>
<dbReference type="Proteomes" id="UP001219525">
    <property type="component" value="Unassembled WGS sequence"/>
</dbReference>
<keyword evidence="2" id="KW-1185">Reference proteome</keyword>
<comment type="caution">
    <text evidence="1">The sequence shown here is derived from an EMBL/GenBank/DDBJ whole genome shotgun (WGS) entry which is preliminary data.</text>
</comment>
<accession>A0AAD6V7F3</accession>
<reference evidence="1" key="1">
    <citation type="submission" date="2023-03" db="EMBL/GenBank/DDBJ databases">
        <title>Massive genome expansion in bonnet fungi (Mycena s.s.) driven by repeated elements and novel gene families across ecological guilds.</title>
        <authorList>
            <consortium name="Lawrence Berkeley National Laboratory"/>
            <person name="Harder C.B."/>
            <person name="Miyauchi S."/>
            <person name="Viragh M."/>
            <person name="Kuo A."/>
            <person name="Thoen E."/>
            <person name="Andreopoulos B."/>
            <person name="Lu D."/>
            <person name="Skrede I."/>
            <person name="Drula E."/>
            <person name="Henrissat B."/>
            <person name="Morin E."/>
            <person name="Kohler A."/>
            <person name="Barry K."/>
            <person name="LaButti K."/>
            <person name="Morin E."/>
            <person name="Salamov A."/>
            <person name="Lipzen A."/>
            <person name="Mereny Z."/>
            <person name="Hegedus B."/>
            <person name="Baldrian P."/>
            <person name="Stursova M."/>
            <person name="Weitz H."/>
            <person name="Taylor A."/>
            <person name="Grigoriev I.V."/>
            <person name="Nagy L.G."/>
            <person name="Martin F."/>
            <person name="Kauserud H."/>
        </authorList>
    </citation>
    <scope>NUCLEOTIDE SEQUENCE</scope>
    <source>
        <strain evidence="1">9144</strain>
    </source>
</reference>
<sequence length="209" mass="23069">MVNQRSKLSAGTRVANHNLWVYVGPLFSHTHAEDFQKTTIDLRSWNEDTRELAGIVKVATDTAPETRANAPETRAAAPQSLALVLNTAAGTVQITVWDPPAVPYCYRLLPAARARVRRRQCRAHFPCLRPCPRHPLPVALTRCLHLSSLPVPTSRFCSLFVPAVLATLALGRRHRRRCPVTSMAPLSSSCRMLGEGSVHRILPIDADSI</sequence>
<dbReference type="AlphaFoldDB" id="A0AAD6V7F3"/>
<proteinExistence type="predicted"/>
<protein>
    <submittedName>
        <fullName evidence="1">Uncharacterized protein</fullName>
    </submittedName>
</protein>
<gene>
    <name evidence="1" type="ORF">GGX14DRAFT_571342</name>
</gene>
<evidence type="ECO:0000313" key="2">
    <source>
        <dbReference type="Proteomes" id="UP001219525"/>
    </source>
</evidence>